<evidence type="ECO:0000313" key="3">
    <source>
        <dbReference type="Proteomes" id="UP000555564"/>
    </source>
</evidence>
<evidence type="ECO:0000256" key="1">
    <source>
        <dbReference type="SAM" id="Phobius"/>
    </source>
</evidence>
<keyword evidence="3" id="KW-1185">Reference proteome</keyword>
<dbReference type="EMBL" id="JACHIU010000001">
    <property type="protein sequence ID" value="MBB6471633.1"/>
    <property type="molecule type" value="Genomic_DNA"/>
</dbReference>
<proteinExistence type="predicted"/>
<gene>
    <name evidence="2" type="ORF">BJ992_001064</name>
</gene>
<organism evidence="2 3">
    <name type="scientific">Sphaerisporangium rubeum</name>
    <dbReference type="NCBI Taxonomy" id="321317"/>
    <lineage>
        <taxon>Bacteria</taxon>
        <taxon>Bacillati</taxon>
        <taxon>Actinomycetota</taxon>
        <taxon>Actinomycetes</taxon>
        <taxon>Streptosporangiales</taxon>
        <taxon>Streptosporangiaceae</taxon>
        <taxon>Sphaerisporangium</taxon>
    </lineage>
</organism>
<keyword evidence="1" id="KW-0472">Membrane</keyword>
<dbReference type="AlphaFoldDB" id="A0A7X0M4H0"/>
<reference evidence="2 3" key="1">
    <citation type="submission" date="2020-08" db="EMBL/GenBank/DDBJ databases">
        <title>Sequencing the genomes of 1000 actinobacteria strains.</title>
        <authorList>
            <person name="Klenk H.-P."/>
        </authorList>
    </citation>
    <scope>NUCLEOTIDE SEQUENCE [LARGE SCALE GENOMIC DNA]</scope>
    <source>
        <strain evidence="2 3">DSM 44936</strain>
    </source>
</reference>
<keyword evidence="1" id="KW-0812">Transmembrane</keyword>
<sequence length="53" mass="5477">MSTRALTAPRVAVLLLLAALALTATDQVLTGRFDLLAWTLMGITAGFSLSGSV</sequence>
<dbReference type="RefSeq" id="WP_184978808.1">
    <property type="nucleotide sequence ID" value="NZ_BAAALO010000129.1"/>
</dbReference>
<evidence type="ECO:0000313" key="2">
    <source>
        <dbReference type="EMBL" id="MBB6471633.1"/>
    </source>
</evidence>
<dbReference type="Proteomes" id="UP000555564">
    <property type="component" value="Unassembled WGS sequence"/>
</dbReference>
<keyword evidence="1" id="KW-1133">Transmembrane helix</keyword>
<comment type="caution">
    <text evidence="2">The sequence shown here is derived from an EMBL/GenBank/DDBJ whole genome shotgun (WGS) entry which is preliminary data.</text>
</comment>
<feature type="transmembrane region" description="Helical" evidence="1">
    <location>
        <begin position="35"/>
        <end position="52"/>
    </location>
</feature>
<accession>A0A7X0M4H0</accession>
<name>A0A7X0M4H0_9ACTN</name>
<protein>
    <submittedName>
        <fullName evidence="2">Uncharacterized protein</fullName>
    </submittedName>
</protein>